<evidence type="ECO:0000313" key="4">
    <source>
        <dbReference type="Proteomes" id="UP001516023"/>
    </source>
</evidence>
<dbReference type="InterPro" id="IPR002737">
    <property type="entry name" value="MEMO1_fam"/>
</dbReference>
<dbReference type="Proteomes" id="UP001516023">
    <property type="component" value="Unassembled WGS sequence"/>
</dbReference>
<proteinExistence type="inferred from homology"/>
<dbReference type="Gene3D" id="3.40.830.10">
    <property type="entry name" value="LigB-like"/>
    <property type="match status" value="1"/>
</dbReference>
<comment type="similarity">
    <text evidence="1">Belongs to the MEMO1 family.</text>
</comment>
<feature type="region of interest" description="Disordered" evidence="2">
    <location>
        <begin position="43"/>
        <end position="75"/>
    </location>
</feature>
<reference evidence="3 4" key="1">
    <citation type="journal article" date="2020" name="G3 (Bethesda)">
        <title>Improved Reference Genome for Cyclotella cryptica CCMP332, a Model for Cell Wall Morphogenesis, Salinity Adaptation, and Lipid Production in Diatoms (Bacillariophyta).</title>
        <authorList>
            <person name="Roberts W.R."/>
            <person name="Downey K.M."/>
            <person name="Ruck E.C."/>
            <person name="Traller J.C."/>
            <person name="Alverson A.J."/>
        </authorList>
    </citation>
    <scope>NUCLEOTIDE SEQUENCE [LARGE SCALE GENOMIC DNA]</scope>
    <source>
        <strain evidence="3 4">CCMP332</strain>
    </source>
</reference>
<dbReference type="CDD" id="cd07361">
    <property type="entry name" value="MEMO_like"/>
    <property type="match status" value="1"/>
</dbReference>
<comment type="caution">
    <text evidence="3">The sequence shown here is derived from an EMBL/GenBank/DDBJ whole genome shotgun (WGS) entry which is preliminary data.</text>
</comment>
<sequence>MGNSSTKSHPKSSDSKMKTSYIRRAHHAGSWYDDDPRELDDMLSKFLADASENKSSSDAYETESTTDSENNGVPNVRRAGVPRACISPHAGYQYSGPTAAYSFLALKEALLSNPLLETVIVLHPSHHVYLDGCALSGAKELHTPLRNLQVGDELREQLLSTGKFTTMKQGVDEREHSGEMQYPFIAKVINDLEQNMSEHDNVTVKVLPIMIGSIKRAKEEAFGKLLSSFLSDQRIFTVISSDFCHWGERFSYTPHPSRDTNVSLNEVHEYIEYLDRKGMDLIAMQRPGAFADYLREYSNTICGRHPIAVWLNAVATNKEEGKEMLDVRFVKYAQSGKAVTTKDSSVSYASAVARLFSRDS</sequence>
<dbReference type="NCBIfam" id="TIGR04336">
    <property type="entry name" value="AmmeMemoSam_B"/>
    <property type="match status" value="1"/>
</dbReference>
<dbReference type="PANTHER" id="PTHR11060">
    <property type="entry name" value="PROTEIN MEMO1"/>
    <property type="match status" value="1"/>
</dbReference>
<dbReference type="PANTHER" id="PTHR11060:SF0">
    <property type="entry name" value="PROTEIN MEMO1"/>
    <property type="match status" value="1"/>
</dbReference>
<organism evidence="3 4">
    <name type="scientific">Cyclotella cryptica</name>
    <dbReference type="NCBI Taxonomy" id="29204"/>
    <lineage>
        <taxon>Eukaryota</taxon>
        <taxon>Sar</taxon>
        <taxon>Stramenopiles</taxon>
        <taxon>Ochrophyta</taxon>
        <taxon>Bacillariophyta</taxon>
        <taxon>Coscinodiscophyceae</taxon>
        <taxon>Thalassiosirophycidae</taxon>
        <taxon>Stephanodiscales</taxon>
        <taxon>Stephanodiscaceae</taxon>
        <taxon>Cyclotella</taxon>
    </lineage>
</organism>
<evidence type="ECO:0000313" key="3">
    <source>
        <dbReference type="EMBL" id="KAL3796424.1"/>
    </source>
</evidence>
<evidence type="ECO:0000256" key="2">
    <source>
        <dbReference type="SAM" id="MobiDB-lite"/>
    </source>
</evidence>
<dbReference type="HAMAP" id="MF_00055">
    <property type="entry name" value="MEMO1"/>
    <property type="match status" value="1"/>
</dbReference>
<protein>
    <submittedName>
        <fullName evidence="3">Uncharacterized protein</fullName>
    </submittedName>
</protein>
<name>A0ABD3Q951_9STRA</name>
<keyword evidence="4" id="KW-1185">Reference proteome</keyword>
<dbReference type="AlphaFoldDB" id="A0ABD3Q951"/>
<evidence type="ECO:0000256" key="1">
    <source>
        <dbReference type="ARBA" id="ARBA00006315"/>
    </source>
</evidence>
<gene>
    <name evidence="3" type="ORF">HJC23_004221</name>
</gene>
<dbReference type="EMBL" id="JABMIG020000063">
    <property type="protein sequence ID" value="KAL3796424.1"/>
    <property type="molecule type" value="Genomic_DNA"/>
</dbReference>
<feature type="region of interest" description="Disordered" evidence="2">
    <location>
        <begin position="1"/>
        <end position="20"/>
    </location>
</feature>
<accession>A0ABD3Q951</accession>
<dbReference type="Pfam" id="PF01875">
    <property type="entry name" value="Memo"/>
    <property type="match status" value="1"/>
</dbReference>